<evidence type="ECO:0000256" key="1">
    <source>
        <dbReference type="ARBA" id="ARBA00007812"/>
    </source>
</evidence>
<name>A0ABV6C9X3_9ACTN</name>
<reference evidence="4 5" key="1">
    <citation type="submission" date="2024-09" db="EMBL/GenBank/DDBJ databases">
        <authorList>
            <person name="Sun Q."/>
            <person name="Mori K."/>
        </authorList>
    </citation>
    <scope>NUCLEOTIDE SEQUENCE [LARGE SCALE GENOMIC DNA]</scope>
    <source>
        <strain evidence="4 5">JCM 15389</strain>
    </source>
</reference>
<dbReference type="InterPro" id="IPR029061">
    <property type="entry name" value="THDP-binding"/>
</dbReference>
<feature type="non-terminal residue" evidence="4">
    <location>
        <position position="1"/>
    </location>
</feature>
<feature type="region of interest" description="Disordered" evidence="2">
    <location>
        <begin position="13"/>
        <end position="32"/>
    </location>
</feature>
<organism evidence="4 5">
    <name type="scientific">Aciditerrimonas ferrireducens</name>
    <dbReference type="NCBI Taxonomy" id="667306"/>
    <lineage>
        <taxon>Bacteria</taxon>
        <taxon>Bacillati</taxon>
        <taxon>Actinomycetota</taxon>
        <taxon>Acidimicrobiia</taxon>
        <taxon>Acidimicrobiales</taxon>
        <taxon>Acidimicrobiaceae</taxon>
        <taxon>Aciditerrimonas</taxon>
    </lineage>
</organism>
<evidence type="ECO:0000313" key="4">
    <source>
        <dbReference type="EMBL" id="MFC0083084.1"/>
    </source>
</evidence>
<feature type="domain" description="Thiamine pyrophosphate enzyme TPP-binding" evidence="3">
    <location>
        <begin position="70"/>
        <end position="206"/>
    </location>
</feature>
<keyword evidence="5" id="KW-1185">Reference proteome</keyword>
<dbReference type="PANTHER" id="PTHR18968:SF86">
    <property type="entry name" value="ACETOLACTATE SYNTHASE LARGE SUBUNIT ILVX-RELATED"/>
    <property type="match status" value="1"/>
</dbReference>
<dbReference type="Gene3D" id="3.40.50.970">
    <property type="match status" value="1"/>
</dbReference>
<dbReference type="InterPro" id="IPR011766">
    <property type="entry name" value="TPP_enzyme_TPP-bd"/>
</dbReference>
<evidence type="ECO:0000313" key="5">
    <source>
        <dbReference type="Proteomes" id="UP001589788"/>
    </source>
</evidence>
<dbReference type="EMBL" id="JBHLYQ010000251">
    <property type="protein sequence ID" value="MFC0083084.1"/>
    <property type="molecule type" value="Genomic_DNA"/>
</dbReference>
<dbReference type="InterPro" id="IPR045229">
    <property type="entry name" value="TPP_enz"/>
</dbReference>
<dbReference type="SUPFAM" id="SSF52518">
    <property type="entry name" value="Thiamin diphosphate-binding fold (THDP-binding)"/>
    <property type="match status" value="1"/>
</dbReference>
<gene>
    <name evidence="4" type="ORF">ACFFRE_13195</name>
</gene>
<sequence>AVDALAELLGGTQASAPAADAERPGAPNGALDPRSMAQAVGATLPETAVVVDEGNTLGLHVPEATAGCPPHDWLTLTGGAIGMGLPLATGAALAVPDRPVLCLEADGSSLYTVQALWTQAREGLDVTTVLLDNRAYGILNFELRRVGAGEPGPVANALLSLADPPVDHVGLARSLGVPATTAHDAQELADALARAFAEPGPHLVHCPLPPVL</sequence>
<evidence type="ECO:0000256" key="2">
    <source>
        <dbReference type="SAM" id="MobiDB-lite"/>
    </source>
</evidence>
<protein>
    <submittedName>
        <fullName evidence="4">Thiamine pyrophosphate-dependent enzyme</fullName>
    </submittedName>
</protein>
<dbReference type="Pfam" id="PF02775">
    <property type="entry name" value="TPP_enzyme_C"/>
    <property type="match status" value="1"/>
</dbReference>
<dbReference type="Proteomes" id="UP001589788">
    <property type="component" value="Unassembled WGS sequence"/>
</dbReference>
<evidence type="ECO:0000259" key="3">
    <source>
        <dbReference type="Pfam" id="PF02775"/>
    </source>
</evidence>
<dbReference type="RefSeq" id="WP_377790818.1">
    <property type="nucleotide sequence ID" value="NZ_JBHLYQ010000251.1"/>
</dbReference>
<comment type="caution">
    <text evidence="4">The sequence shown here is derived from an EMBL/GenBank/DDBJ whole genome shotgun (WGS) entry which is preliminary data.</text>
</comment>
<accession>A0ABV6C9X3</accession>
<dbReference type="PANTHER" id="PTHR18968">
    <property type="entry name" value="THIAMINE PYROPHOSPHATE ENZYMES"/>
    <property type="match status" value="1"/>
</dbReference>
<comment type="similarity">
    <text evidence="1">Belongs to the TPP enzyme family.</text>
</comment>
<dbReference type="CDD" id="cd02002">
    <property type="entry name" value="TPP_BFDC"/>
    <property type="match status" value="1"/>
</dbReference>
<proteinExistence type="inferred from homology"/>